<feature type="domain" description="Disease resistance protein winged helix" evidence="4">
    <location>
        <begin position="1"/>
        <end position="49"/>
    </location>
</feature>
<evidence type="ECO:0000259" key="4">
    <source>
        <dbReference type="Pfam" id="PF23559"/>
    </source>
</evidence>
<gene>
    <name evidence="7" type="primary">LOC107429587</name>
</gene>
<keyword evidence="3" id="KW-0611">Plant defense</keyword>
<dbReference type="InterPro" id="IPR056789">
    <property type="entry name" value="LRR_R13L1-DRL21"/>
</dbReference>
<keyword evidence="6" id="KW-1185">Reference proteome</keyword>
<dbReference type="InterPro" id="IPR032675">
    <property type="entry name" value="LRR_dom_sf"/>
</dbReference>
<evidence type="ECO:0000259" key="5">
    <source>
        <dbReference type="Pfam" id="PF25019"/>
    </source>
</evidence>
<dbReference type="PANTHER" id="PTHR36766:SF40">
    <property type="entry name" value="DISEASE RESISTANCE PROTEIN RGA3"/>
    <property type="match status" value="1"/>
</dbReference>
<dbReference type="Pfam" id="PF25019">
    <property type="entry name" value="LRR_R13L1-DRL21"/>
    <property type="match status" value="1"/>
</dbReference>
<reference evidence="7" key="1">
    <citation type="submission" date="2025-08" db="UniProtKB">
        <authorList>
            <consortium name="RefSeq"/>
        </authorList>
    </citation>
    <scope>IDENTIFICATION</scope>
    <source>
        <tissue evidence="7">Seedling</tissue>
    </source>
</reference>
<accession>A0ABM3ZXF3</accession>
<dbReference type="GeneID" id="107429587"/>
<sequence length="455" mass="51604">MAEGLLQTQRNKPLEEVGNEYLKDLVSRSFFHVWSYGRLTMHDLVNDLAKFVSGESCLRLNHDCSQDFVTNKTRHLSLWRCKSYDINILGDGCENKTLIMHSCLELTQLPVIIDSLKHLRYLDLSGSAIERMSDTRDATTTLKLEKSEKFRTICCRKNIESNIKELGKFQNLRGKLCITNLENVVNVEDVSEANLKDKKLIRELILEWKGDSAKDSHEAWKKEWSLMGCSKQVGDGVFSNLKYVTFSDCPKLNGACIPDYLPSLTYLRISGSSDHLVGSLSRCEYPSLDKLHLEYCPTMKSFPQGKLLFNIKKIKIFECNEVVSHSKEGWPCNLKSLKISQCEKVFGEPMECNLRMLTTLTSLKLNLPPNLKSLNGMGFGCLVSLQKLYIIACGEFQCLVEEDEGLPASLTTLELCYLPELKSLNASAFRNLTSLQNLLITKCTLLQCLPEERLP</sequence>
<dbReference type="RefSeq" id="XP_060669175.1">
    <property type="nucleotide sequence ID" value="XM_060813192.1"/>
</dbReference>
<evidence type="ECO:0000256" key="1">
    <source>
        <dbReference type="ARBA" id="ARBA00022614"/>
    </source>
</evidence>
<dbReference type="Proteomes" id="UP001652623">
    <property type="component" value="Chromosome 12"/>
</dbReference>
<dbReference type="Gene3D" id="3.80.10.10">
    <property type="entry name" value="Ribonuclease Inhibitor"/>
    <property type="match status" value="2"/>
</dbReference>
<name>A0ABM3ZXF3_ZIZJJ</name>
<evidence type="ECO:0000313" key="6">
    <source>
        <dbReference type="Proteomes" id="UP001652623"/>
    </source>
</evidence>
<dbReference type="PANTHER" id="PTHR36766">
    <property type="entry name" value="PLANT BROAD-SPECTRUM MILDEW RESISTANCE PROTEIN RPW8"/>
    <property type="match status" value="1"/>
</dbReference>
<dbReference type="Pfam" id="PF23559">
    <property type="entry name" value="WHD_DRP"/>
    <property type="match status" value="1"/>
</dbReference>
<protein>
    <submittedName>
        <fullName evidence="7">Disease resistance protein At3g14460</fullName>
    </submittedName>
</protein>
<dbReference type="SUPFAM" id="SSF52058">
    <property type="entry name" value="L domain-like"/>
    <property type="match status" value="1"/>
</dbReference>
<organism evidence="6 7">
    <name type="scientific">Ziziphus jujuba</name>
    <name type="common">Chinese jujube</name>
    <name type="synonym">Ziziphus sativa</name>
    <dbReference type="NCBI Taxonomy" id="326968"/>
    <lineage>
        <taxon>Eukaryota</taxon>
        <taxon>Viridiplantae</taxon>
        <taxon>Streptophyta</taxon>
        <taxon>Embryophyta</taxon>
        <taxon>Tracheophyta</taxon>
        <taxon>Spermatophyta</taxon>
        <taxon>Magnoliopsida</taxon>
        <taxon>eudicotyledons</taxon>
        <taxon>Gunneridae</taxon>
        <taxon>Pentapetalae</taxon>
        <taxon>rosids</taxon>
        <taxon>fabids</taxon>
        <taxon>Rosales</taxon>
        <taxon>Rhamnaceae</taxon>
        <taxon>Paliureae</taxon>
        <taxon>Ziziphus</taxon>
    </lineage>
</organism>
<dbReference type="InterPro" id="IPR058922">
    <property type="entry name" value="WHD_DRP"/>
</dbReference>
<feature type="domain" description="R13L1/DRL21-like LRR repeat region" evidence="5">
    <location>
        <begin position="163"/>
        <end position="218"/>
    </location>
</feature>
<keyword evidence="1" id="KW-0433">Leucine-rich repeat</keyword>
<keyword evidence="2" id="KW-0677">Repeat</keyword>
<evidence type="ECO:0000256" key="3">
    <source>
        <dbReference type="ARBA" id="ARBA00022821"/>
    </source>
</evidence>
<evidence type="ECO:0000313" key="7">
    <source>
        <dbReference type="RefSeq" id="XP_060669175.1"/>
    </source>
</evidence>
<proteinExistence type="predicted"/>
<evidence type="ECO:0000256" key="2">
    <source>
        <dbReference type="ARBA" id="ARBA00022737"/>
    </source>
</evidence>